<protein>
    <submittedName>
        <fullName evidence="1">Uncharacterized protein</fullName>
    </submittedName>
</protein>
<evidence type="ECO:0000313" key="1">
    <source>
        <dbReference type="EMBL" id="KYN21786.1"/>
    </source>
</evidence>
<accession>A0A151J9R4</accession>
<dbReference type="Proteomes" id="UP000078492">
    <property type="component" value="Unassembled WGS sequence"/>
</dbReference>
<sequence length="386" mass="44476">MFNACDNIFASLHSDYERLEALKETEFYIAPTSYVIGSQYRPRIQKNKIVMSHELDNDQYISIKQVLKHFLELPGYFDTIISNLEHLSHTDEPFSNVVQGEMWKEKVAKHFSGKTVLPLVFFIDDMDPDNITGSHDGHHKLEALYYNISCVPQDYVSKLENTFLACLFLSKCDNLGIHSICGLSEGFNANYSCRMCKHHRNEIAALTSLDINKLRTVQNYANDVLLQDLSMTGIKEKCVWDDIPSFSFVQSITFDIMHDLLEGVCGYDLALILFDLIYFSLETLNNRIVYFDYGPIESSNAVPQIKKEHLITGKLRFSSSEMLCFFRYFGLMLGDLVPEDTESWHLYLKLKSIVDIVTTPYVNLRSLDYLNILISEHHETYLAVFP</sequence>
<keyword evidence="2" id="KW-1185">Reference proteome</keyword>
<proteinExistence type="predicted"/>
<organism evidence="1 2">
    <name type="scientific">Trachymyrmex cornetzi</name>
    <dbReference type="NCBI Taxonomy" id="471704"/>
    <lineage>
        <taxon>Eukaryota</taxon>
        <taxon>Metazoa</taxon>
        <taxon>Ecdysozoa</taxon>
        <taxon>Arthropoda</taxon>
        <taxon>Hexapoda</taxon>
        <taxon>Insecta</taxon>
        <taxon>Pterygota</taxon>
        <taxon>Neoptera</taxon>
        <taxon>Endopterygota</taxon>
        <taxon>Hymenoptera</taxon>
        <taxon>Apocrita</taxon>
        <taxon>Aculeata</taxon>
        <taxon>Formicoidea</taxon>
        <taxon>Formicidae</taxon>
        <taxon>Myrmicinae</taxon>
        <taxon>Trachymyrmex</taxon>
    </lineage>
</organism>
<dbReference type="AlphaFoldDB" id="A0A151J9R4"/>
<evidence type="ECO:0000313" key="2">
    <source>
        <dbReference type="Proteomes" id="UP000078492"/>
    </source>
</evidence>
<reference evidence="1 2" key="1">
    <citation type="submission" date="2015-09" db="EMBL/GenBank/DDBJ databases">
        <title>Trachymyrmex cornetzi WGS genome.</title>
        <authorList>
            <person name="Nygaard S."/>
            <person name="Hu H."/>
            <person name="Boomsma J."/>
            <person name="Zhang G."/>
        </authorList>
    </citation>
    <scope>NUCLEOTIDE SEQUENCE [LARGE SCALE GENOMIC DNA]</scope>
    <source>
        <strain evidence="1">Tcor2-1</strain>
        <tissue evidence="1">Whole body</tissue>
    </source>
</reference>
<gene>
    <name evidence="1" type="ORF">ALC57_05836</name>
</gene>
<dbReference type="EMBL" id="KQ979375">
    <property type="protein sequence ID" value="KYN21786.1"/>
    <property type="molecule type" value="Genomic_DNA"/>
</dbReference>
<name>A0A151J9R4_9HYME</name>